<dbReference type="Pfam" id="PF13475">
    <property type="entry name" value="DUF4116"/>
    <property type="match status" value="2"/>
</dbReference>
<reference evidence="2 3" key="1">
    <citation type="journal article" date="2010" name="Cell">
        <title>The genome of Naegleria gruberi illuminates early eukaryotic versatility.</title>
        <authorList>
            <person name="Fritz-Laylin L.K."/>
            <person name="Prochnik S.E."/>
            <person name="Ginger M.L."/>
            <person name="Dacks J.B."/>
            <person name="Carpenter M.L."/>
            <person name="Field M.C."/>
            <person name="Kuo A."/>
            <person name="Paredez A."/>
            <person name="Chapman J."/>
            <person name="Pham J."/>
            <person name="Shu S."/>
            <person name="Neupane R."/>
            <person name="Cipriano M."/>
            <person name="Mancuso J."/>
            <person name="Tu H."/>
            <person name="Salamov A."/>
            <person name="Lindquist E."/>
            <person name="Shapiro H."/>
            <person name="Lucas S."/>
            <person name="Grigoriev I.V."/>
            <person name="Cande W.Z."/>
            <person name="Fulton C."/>
            <person name="Rokhsar D.S."/>
            <person name="Dawson S.C."/>
        </authorList>
    </citation>
    <scope>NUCLEOTIDE SEQUENCE [LARGE SCALE GENOMIC DNA]</scope>
    <source>
        <strain evidence="2 3">NEG-M</strain>
    </source>
</reference>
<dbReference type="VEuPathDB" id="AmoebaDB:NAEGRDRAFT_70203"/>
<dbReference type="KEGG" id="ngr:NAEGRDRAFT_70203"/>
<dbReference type="Proteomes" id="UP000006671">
    <property type="component" value="Unassembled WGS sequence"/>
</dbReference>
<dbReference type="OrthoDB" id="47228at2759"/>
<organism evidence="3">
    <name type="scientific">Naegleria gruberi</name>
    <name type="common">Amoeba</name>
    <dbReference type="NCBI Taxonomy" id="5762"/>
    <lineage>
        <taxon>Eukaryota</taxon>
        <taxon>Discoba</taxon>
        <taxon>Heterolobosea</taxon>
        <taxon>Tetramitia</taxon>
        <taxon>Eutetramitia</taxon>
        <taxon>Vahlkampfiidae</taxon>
        <taxon>Naegleria</taxon>
    </lineage>
</organism>
<evidence type="ECO:0000259" key="1">
    <source>
        <dbReference type="Pfam" id="PF13475"/>
    </source>
</evidence>
<keyword evidence="3" id="KW-1185">Reference proteome</keyword>
<dbReference type="InterPro" id="IPR025197">
    <property type="entry name" value="DUF4116"/>
</dbReference>
<feature type="domain" description="DUF4116" evidence="1">
    <location>
        <begin position="133"/>
        <end position="181"/>
    </location>
</feature>
<sequence length="229" mass="27364">MQLNSDQCCVTFPLDLTISSELVMSKLRDIPPKEKSTKITQPIFTFIENRKYYPLSFKQVVITENLDVIRDRKFIIHEMVEYYNKCKSQLIGIWREVVSYLKLWNEREFVLEMMKKFGYLLDEFVKKEEFLEDREIILYSIRSCYGNYSIVKEKFRNDKEITMIAVGQSPDLLRYASEAMKADRDVVKIALLQSGYAFKYISEEVKKDREFISSIFNHNKDMIEYIYSF</sequence>
<dbReference type="InParanoid" id="D2VMN6"/>
<dbReference type="GeneID" id="8851353"/>
<dbReference type="AlphaFoldDB" id="D2VMN6"/>
<name>D2VMN6_NAEGR</name>
<dbReference type="EMBL" id="GG738883">
    <property type="protein sequence ID" value="EFC41765.1"/>
    <property type="molecule type" value="Genomic_DNA"/>
</dbReference>
<evidence type="ECO:0000313" key="2">
    <source>
        <dbReference type="EMBL" id="EFC41765.1"/>
    </source>
</evidence>
<proteinExistence type="predicted"/>
<feature type="domain" description="DUF4116" evidence="1">
    <location>
        <begin position="183"/>
        <end position="226"/>
    </location>
</feature>
<dbReference type="RefSeq" id="XP_002674509.1">
    <property type="nucleotide sequence ID" value="XM_002674463.1"/>
</dbReference>
<accession>D2VMN6</accession>
<evidence type="ECO:0000313" key="3">
    <source>
        <dbReference type="Proteomes" id="UP000006671"/>
    </source>
</evidence>
<gene>
    <name evidence="2" type="ORF">NAEGRDRAFT_70203</name>
</gene>
<protein>
    <submittedName>
        <fullName evidence="2">Predicted protein</fullName>
    </submittedName>
</protein>